<reference evidence="7 8" key="1">
    <citation type="submission" date="2018-10" db="EMBL/GenBank/DDBJ databases">
        <title>Natrarchaeobius chitinivorans gen. nov., sp. nov., and Natrarchaeobius haloalkaliphilus sp. nov., alkaliphilic, chitin-utilizing haloarchaea from hypersaline alkaline lakes.</title>
        <authorList>
            <person name="Sorokin D.Y."/>
            <person name="Elcheninov A.G."/>
            <person name="Kostrikina N.A."/>
            <person name="Bale N.J."/>
            <person name="Sinninghe Damste J.S."/>
            <person name="Khijniak T.V."/>
            <person name="Kublanov I.V."/>
            <person name="Toshchakov S.V."/>
        </authorList>
    </citation>
    <scope>NUCLEOTIDE SEQUENCE [LARGE SCALE GENOMIC DNA]</scope>
    <source>
        <strain evidence="7 8">AArcht4T</strain>
    </source>
</reference>
<organism evidence="7 8">
    <name type="scientific">Natrarchaeobius chitinivorans</name>
    <dbReference type="NCBI Taxonomy" id="1679083"/>
    <lineage>
        <taxon>Archaea</taxon>
        <taxon>Methanobacteriati</taxon>
        <taxon>Methanobacteriota</taxon>
        <taxon>Stenosarchaea group</taxon>
        <taxon>Halobacteria</taxon>
        <taxon>Halobacteriales</taxon>
        <taxon>Natrialbaceae</taxon>
        <taxon>Natrarchaeobius</taxon>
    </lineage>
</organism>
<dbReference type="PANTHER" id="PTHR10057">
    <property type="entry name" value="PERIPHERAL-TYPE BENZODIAZEPINE RECEPTOR"/>
    <property type="match status" value="1"/>
</dbReference>
<dbReference type="FunFam" id="1.20.1260.100:FF:000001">
    <property type="entry name" value="translocator protein 2"/>
    <property type="match status" value="1"/>
</dbReference>
<feature type="transmembrane region" description="Helical" evidence="6">
    <location>
        <begin position="120"/>
        <end position="140"/>
    </location>
</feature>
<evidence type="ECO:0000256" key="3">
    <source>
        <dbReference type="ARBA" id="ARBA00022692"/>
    </source>
</evidence>
<evidence type="ECO:0000256" key="2">
    <source>
        <dbReference type="ARBA" id="ARBA00007524"/>
    </source>
</evidence>
<dbReference type="Proteomes" id="UP000282323">
    <property type="component" value="Unassembled WGS sequence"/>
</dbReference>
<dbReference type="InterPro" id="IPR038330">
    <property type="entry name" value="TspO/MBR-related_sf"/>
</dbReference>
<keyword evidence="3 6" id="KW-0812">Transmembrane</keyword>
<comment type="caution">
    <text evidence="7">The sequence shown here is derived from an EMBL/GenBank/DDBJ whole genome shotgun (WGS) entry which is preliminary data.</text>
</comment>
<dbReference type="InterPro" id="IPR004307">
    <property type="entry name" value="TspO_MBR"/>
</dbReference>
<evidence type="ECO:0000313" key="8">
    <source>
        <dbReference type="Proteomes" id="UP000282323"/>
    </source>
</evidence>
<protein>
    <submittedName>
        <fullName evidence="7">Tryptophan-rich sensory protein</fullName>
    </submittedName>
</protein>
<dbReference type="Gene3D" id="1.20.1260.100">
    <property type="entry name" value="TspO/MBR protein"/>
    <property type="match status" value="1"/>
</dbReference>
<dbReference type="GO" id="GO:0016020">
    <property type="term" value="C:membrane"/>
    <property type="evidence" value="ECO:0007669"/>
    <property type="project" value="UniProtKB-SubCell"/>
</dbReference>
<dbReference type="Pfam" id="PF03073">
    <property type="entry name" value="TspO_MBR"/>
    <property type="match status" value="1"/>
</dbReference>
<keyword evidence="5 6" id="KW-0472">Membrane</keyword>
<dbReference type="OrthoDB" id="212929at2157"/>
<feature type="transmembrane region" description="Helical" evidence="6">
    <location>
        <begin position="61"/>
        <end position="82"/>
    </location>
</feature>
<evidence type="ECO:0000256" key="5">
    <source>
        <dbReference type="ARBA" id="ARBA00023136"/>
    </source>
</evidence>
<proteinExistence type="inferred from homology"/>
<dbReference type="CDD" id="cd15904">
    <property type="entry name" value="TSPO_MBR"/>
    <property type="match status" value="1"/>
</dbReference>
<evidence type="ECO:0000256" key="1">
    <source>
        <dbReference type="ARBA" id="ARBA00004141"/>
    </source>
</evidence>
<name>A0A3N6LUF0_NATCH</name>
<evidence type="ECO:0000313" key="7">
    <source>
        <dbReference type="EMBL" id="RQG92277.1"/>
    </source>
</evidence>
<dbReference type="RefSeq" id="WP_124196851.1">
    <property type="nucleotide sequence ID" value="NZ_REGA01000017.1"/>
</dbReference>
<evidence type="ECO:0000256" key="6">
    <source>
        <dbReference type="SAM" id="Phobius"/>
    </source>
</evidence>
<feature type="transmembrane region" description="Helical" evidence="6">
    <location>
        <begin position="22"/>
        <end position="41"/>
    </location>
</feature>
<keyword evidence="8" id="KW-1185">Reference proteome</keyword>
<dbReference type="EMBL" id="REGA01000017">
    <property type="protein sequence ID" value="RQG92277.1"/>
    <property type="molecule type" value="Genomic_DNA"/>
</dbReference>
<keyword evidence="4 6" id="KW-1133">Transmembrane helix</keyword>
<dbReference type="GO" id="GO:0033013">
    <property type="term" value="P:tetrapyrrole metabolic process"/>
    <property type="evidence" value="ECO:0007669"/>
    <property type="project" value="UniProtKB-ARBA"/>
</dbReference>
<gene>
    <name evidence="7" type="ORF">EA473_17400</name>
</gene>
<comment type="subcellular location">
    <subcellularLocation>
        <location evidence="1">Membrane</location>
        <topology evidence="1">Multi-pass membrane protein</topology>
    </subcellularLocation>
</comment>
<feature type="transmembrane region" description="Helical" evidence="6">
    <location>
        <begin position="94"/>
        <end position="114"/>
    </location>
</feature>
<dbReference type="PIRSF" id="PIRSF005859">
    <property type="entry name" value="PBR"/>
    <property type="match status" value="1"/>
</dbReference>
<dbReference type="PANTHER" id="PTHR10057:SF0">
    <property type="entry name" value="TRANSLOCATOR PROTEIN"/>
    <property type="match status" value="1"/>
</dbReference>
<accession>A0A3N6LUF0</accession>
<feature type="transmembrane region" description="Helical" evidence="6">
    <location>
        <begin position="147"/>
        <end position="165"/>
    </location>
</feature>
<evidence type="ECO:0000256" key="4">
    <source>
        <dbReference type="ARBA" id="ARBA00022989"/>
    </source>
</evidence>
<sequence length="172" mass="19500">MATVFETGTRVERRDGVEWRELALTIAFCELVGIIPGILTAEELEIWYRTLEKPSASPPDWVFGPVWGLLFALMGVSLYLVRRERVDSRSKTRAIGLFVTQLALNATWSFVFFGRRSTRGGFAIILLLGPAIAVTIGSFARIDRRAALLLVPYLLWVGFATYLNYEIWQLNR</sequence>
<dbReference type="AlphaFoldDB" id="A0A3N6LUF0"/>
<comment type="similarity">
    <text evidence="2">Belongs to the TspO/BZRP family.</text>
</comment>